<evidence type="ECO:0000313" key="3">
    <source>
        <dbReference type="Proteomes" id="UP000003009"/>
    </source>
</evidence>
<dbReference type="HOGENOM" id="CLU_2569282_0_0_4"/>
<feature type="compositionally biased region" description="Polar residues" evidence="1">
    <location>
        <begin position="24"/>
        <end position="33"/>
    </location>
</feature>
<organism evidence="2 3">
    <name type="scientific">Kingella oralis ATCC 51147</name>
    <dbReference type="NCBI Taxonomy" id="629741"/>
    <lineage>
        <taxon>Bacteria</taxon>
        <taxon>Pseudomonadati</taxon>
        <taxon>Pseudomonadota</taxon>
        <taxon>Betaproteobacteria</taxon>
        <taxon>Neisseriales</taxon>
        <taxon>Neisseriaceae</taxon>
        <taxon>Kingella</taxon>
    </lineage>
</organism>
<evidence type="ECO:0000313" key="2">
    <source>
        <dbReference type="EMBL" id="EEP67721.1"/>
    </source>
</evidence>
<dbReference type="STRING" id="629741.GCWU000324_01970"/>
<accession>C4GIU9</accession>
<sequence length="81" mass="9330">MARQRLIVSTYPNKPRGRAKHPQNDNPANVNTLPPSPRQPETGNMVLASQIRFAMQVASSKEPRHANPFRRPNRPRPRRRI</sequence>
<keyword evidence="3" id="KW-1185">Reference proteome</keyword>
<name>C4GIU9_9NEIS</name>
<proteinExistence type="predicted"/>
<feature type="compositionally biased region" description="Basic residues" evidence="1">
    <location>
        <begin position="67"/>
        <end position="81"/>
    </location>
</feature>
<feature type="region of interest" description="Disordered" evidence="1">
    <location>
        <begin position="57"/>
        <end position="81"/>
    </location>
</feature>
<comment type="caution">
    <text evidence="2">The sequence shown here is derived from an EMBL/GenBank/DDBJ whole genome shotgun (WGS) entry which is preliminary data.</text>
</comment>
<gene>
    <name evidence="2" type="ORF">GCWU000324_01970</name>
</gene>
<protein>
    <submittedName>
        <fullName evidence="2">Uncharacterized protein</fullName>
    </submittedName>
</protein>
<dbReference type="Proteomes" id="UP000003009">
    <property type="component" value="Unassembled WGS sequence"/>
</dbReference>
<feature type="region of interest" description="Disordered" evidence="1">
    <location>
        <begin position="1"/>
        <end position="42"/>
    </location>
</feature>
<reference evidence="2" key="1">
    <citation type="submission" date="2009-04" db="EMBL/GenBank/DDBJ databases">
        <authorList>
            <person name="Weinstock G."/>
            <person name="Sodergren E."/>
            <person name="Clifton S."/>
            <person name="Fulton L."/>
            <person name="Fulton B."/>
            <person name="Courtney L."/>
            <person name="Fronick C."/>
            <person name="Harrison M."/>
            <person name="Strong C."/>
            <person name="Farmer C."/>
            <person name="Delahaunty K."/>
            <person name="Markovic C."/>
            <person name="Hall O."/>
            <person name="Minx P."/>
            <person name="Tomlinson C."/>
            <person name="Mitreva M."/>
            <person name="Nelson J."/>
            <person name="Hou S."/>
            <person name="Wollam A."/>
            <person name="Pepin K.H."/>
            <person name="Johnson M."/>
            <person name="Bhonagiri V."/>
            <person name="Nash W.E."/>
            <person name="Warren W."/>
            <person name="Chinwalla A."/>
            <person name="Mardis E.R."/>
            <person name="Wilson R.K."/>
        </authorList>
    </citation>
    <scope>NUCLEOTIDE SEQUENCE [LARGE SCALE GENOMIC DNA]</scope>
    <source>
        <strain evidence="2">ATCC 51147</strain>
    </source>
</reference>
<evidence type="ECO:0000256" key="1">
    <source>
        <dbReference type="SAM" id="MobiDB-lite"/>
    </source>
</evidence>
<dbReference type="AlphaFoldDB" id="C4GIU9"/>
<dbReference type="EMBL" id="ACJW02000003">
    <property type="protein sequence ID" value="EEP67721.1"/>
    <property type="molecule type" value="Genomic_DNA"/>
</dbReference>